<keyword evidence="3" id="KW-0547">Nucleotide-binding</keyword>
<name>A0ABN9RXV5_9DINO</name>
<dbReference type="PANTHER" id="PTHR11946:SF93">
    <property type="entry name" value="VALINE--TRNA LIGASE, CHLOROPLASTIC_MITOCHONDRIAL 2"/>
    <property type="match status" value="1"/>
</dbReference>
<dbReference type="InterPro" id="IPR002300">
    <property type="entry name" value="aa-tRNA-synth_Ia"/>
</dbReference>
<sequence length="171" mass="19554">MLETGYDILFFWVCRMVMMGITLTGKTPFKEIYLHGLVRDEKGKKMSKTTGNVVDPLVSIEELGTDALRYALLTSSQPGMDTPLSQGVMDNAKSFANKIWTERRPLHHHRVREESGLAGRRAVHGHELHGGGEFRAMPWIERALLSRCYRRWLRASPKRCCRTASLRPRKS</sequence>
<evidence type="ECO:0000313" key="9">
    <source>
        <dbReference type="EMBL" id="CAK0824210.1"/>
    </source>
</evidence>
<feature type="domain" description="Aminoacyl-tRNA synthetase class Ia" evidence="8">
    <location>
        <begin position="1"/>
        <end position="81"/>
    </location>
</feature>
<dbReference type="SUPFAM" id="SSF52374">
    <property type="entry name" value="Nucleotidylyl transferase"/>
    <property type="match status" value="1"/>
</dbReference>
<evidence type="ECO:0000256" key="7">
    <source>
        <dbReference type="ARBA" id="ARBA00029936"/>
    </source>
</evidence>
<dbReference type="EMBL" id="CAUYUJ010008535">
    <property type="protein sequence ID" value="CAK0824210.1"/>
    <property type="molecule type" value="Genomic_DNA"/>
</dbReference>
<dbReference type="Gene3D" id="3.40.50.620">
    <property type="entry name" value="HUPs"/>
    <property type="match status" value="1"/>
</dbReference>
<evidence type="ECO:0000256" key="5">
    <source>
        <dbReference type="ARBA" id="ARBA00022917"/>
    </source>
</evidence>
<dbReference type="Pfam" id="PF00133">
    <property type="entry name" value="tRNA-synt_1"/>
    <property type="match status" value="1"/>
</dbReference>
<evidence type="ECO:0000256" key="2">
    <source>
        <dbReference type="ARBA" id="ARBA00022598"/>
    </source>
</evidence>
<gene>
    <name evidence="9" type="ORF">PCOR1329_LOCUS24676</name>
</gene>
<evidence type="ECO:0000256" key="4">
    <source>
        <dbReference type="ARBA" id="ARBA00022840"/>
    </source>
</evidence>
<evidence type="ECO:0000259" key="8">
    <source>
        <dbReference type="Pfam" id="PF00133"/>
    </source>
</evidence>
<proteinExistence type="predicted"/>
<keyword evidence="10" id="KW-1185">Reference proteome</keyword>
<keyword evidence="2" id="KW-0436">Ligase</keyword>
<keyword evidence="6" id="KW-0030">Aminoacyl-tRNA synthetase</keyword>
<evidence type="ECO:0000256" key="1">
    <source>
        <dbReference type="ARBA" id="ARBA00013169"/>
    </source>
</evidence>
<dbReference type="PANTHER" id="PTHR11946">
    <property type="entry name" value="VALYL-TRNA SYNTHETASES"/>
    <property type="match status" value="1"/>
</dbReference>
<organism evidence="9 10">
    <name type="scientific">Prorocentrum cordatum</name>
    <dbReference type="NCBI Taxonomy" id="2364126"/>
    <lineage>
        <taxon>Eukaryota</taxon>
        <taxon>Sar</taxon>
        <taxon>Alveolata</taxon>
        <taxon>Dinophyceae</taxon>
        <taxon>Prorocentrales</taxon>
        <taxon>Prorocentraceae</taxon>
        <taxon>Prorocentrum</taxon>
    </lineage>
</organism>
<evidence type="ECO:0000256" key="6">
    <source>
        <dbReference type="ARBA" id="ARBA00023146"/>
    </source>
</evidence>
<keyword evidence="4" id="KW-0067">ATP-binding</keyword>
<dbReference type="Gene3D" id="1.10.730.10">
    <property type="entry name" value="Isoleucyl-tRNA Synthetase, Domain 1"/>
    <property type="match status" value="1"/>
</dbReference>
<evidence type="ECO:0000313" key="10">
    <source>
        <dbReference type="Proteomes" id="UP001189429"/>
    </source>
</evidence>
<dbReference type="InterPro" id="IPR014729">
    <property type="entry name" value="Rossmann-like_a/b/a_fold"/>
</dbReference>
<reference evidence="9" key="1">
    <citation type="submission" date="2023-10" db="EMBL/GenBank/DDBJ databases">
        <authorList>
            <person name="Chen Y."/>
            <person name="Shah S."/>
            <person name="Dougan E. K."/>
            <person name="Thang M."/>
            <person name="Chan C."/>
        </authorList>
    </citation>
    <scope>NUCLEOTIDE SEQUENCE [LARGE SCALE GENOMIC DNA]</scope>
</reference>
<comment type="caution">
    <text evidence="9">The sequence shown here is derived from an EMBL/GenBank/DDBJ whole genome shotgun (WGS) entry which is preliminary data.</text>
</comment>
<protein>
    <recommendedName>
        <fullName evidence="1">valine--tRNA ligase</fullName>
        <ecNumber evidence="1">6.1.1.9</ecNumber>
    </recommendedName>
    <alternativeName>
        <fullName evidence="7">Valyl-tRNA synthetase</fullName>
    </alternativeName>
</protein>
<dbReference type="InterPro" id="IPR002303">
    <property type="entry name" value="Valyl-tRNA_ligase"/>
</dbReference>
<keyword evidence="5" id="KW-0648">Protein biosynthesis</keyword>
<accession>A0ABN9RXV5</accession>
<dbReference type="Proteomes" id="UP001189429">
    <property type="component" value="Unassembled WGS sequence"/>
</dbReference>
<evidence type="ECO:0000256" key="3">
    <source>
        <dbReference type="ARBA" id="ARBA00022741"/>
    </source>
</evidence>
<dbReference type="EC" id="6.1.1.9" evidence="1"/>